<proteinExistence type="predicted"/>
<dbReference type="EMBL" id="JACGCI010000005">
    <property type="protein sequence ID" value="KAF6763547.1"/>
    <property type="molecule type" value="Genomic_DNA"/>
</dbReference>
<evidence type="ECO:0000313" key="1">
    <source>
        <dbReference type="EMBL" id="KAF6763547.1"/>
    </source>
</evidence>
<organism evidence="1 2">
    <name type="scientific">Ephemerocybe angulata</name>
    <dbReference type="NCBI Taxonomy" id="980116"/>
    <lineage>
        <taxon>Eukaryota</taxon>
        <taxon>Fungi</taxon>
        <taxon>Dikarya</taxon>
        <taxon>Basidiomycota</taxon>
        <taxon>Agaricomycotina</taxon>
        <taxon>Agaricomycetes</taxon>
        <taxon>Agaricomycetidae</taxon>
        <taxon>Agaricales</taxon>
        <taxon>Agaricineae</taxon>
        <taxon>Psathyrellaceae</taxon>
        <taxon>Ephemerocybe</taxon>
    </lineage>
</organism>
<dbReference type="AlphaFoldDB" id="A0A8H6MGD9"/>
<sequence length="77" mass="8311">MEWAVALACTYRPISAVQFHGVSYPLRTPGAFSRCSAMYFLRFPCTSSGDPPFPCSAALVFCVDGWWRGGRGPGASS</sequence>
<protein>
    <submittedName>
        <fullName evidence="1">Uncharacterized protein</fullName>
    </submittedName>
</protein>
<evidence type="ECO:0000313" key="2">
    <source>
        <dbReference type="Proteomes" id="UP000521943"/>
    </source>
</evidence>
<accession>A0A8H6MGD9</accession>
<keyword evidence="2" id="KW-1185">Reference proteome</keyword>
<comment type="caution">
    <text evidence="1">The sequence shown here is derived from an EMBL/GenBank/DDBJ whole genome shotgun (WGS) entry which is preliminary data.</text>
</comment>
<dbReference type="Proteomes" id="UP000521943">
    <property type="component" value="Unassembled WGS sequence"/>
</dbReference>
<gene>
    <name evidence="1" type="ORF">DFP72DRAFT_872632</name>
</gene>
<reference evidence="1 2" key="1">
    <citation type="submission" date="2020-07" db="EMBL/GenBank/DDBJ databases">
        <title>Comparative genomics of pyrophilous fungi reveals a link between fire events and developmental genes.</title>
        <authorList>
            <consortium name="DOE Joint Genome Institute"/>
            <person name="Steindorff A.S."/>
            <person name="Carver A."/>
            <person name="Calhoun S."/>
            <person name="Stillman K."/>
            <person name="Liu H."/>
            <person name="Lipzen A."/>
            <person name="Pangilinan J."/>
            <person name="Labutti K."/>
            <person name="Bruns T.D."/>
            <person name="Grigoriev I.V."/>
        </authorList>
    </citation>
    <scope>NUCLEOTIDE SEQUENCE [LARGE SCALE GENOMIC DNA]</scope>
    <source>
        <strain evidence="1 2">CBS 144469</strain>
    </source>
</reference>
<name>A0A8H6MGD9_9AGAR</name>